<dbReference type="AlphaFoldDB" id="A0A5J9WQQ0"/>
<feature type="non-terminal residue" evidence="2">
    <location>
        <position position="1"/>
    </location>
</feature>
<keyword evidence="3" id="KW-1185">Reference proteome</keyword>
<gene>
    <name evidence="2" type="ORF">EJB05_01579</name>
</gene>
<evidence type="ECO:0000313" key="3">
    <source>
        <dbReference type="Proteomes" id="UP000324897"/>
    </source>
</evidence>
<reference evidence="2 3" key="1">
    <citation type="journal article" date="2019" name="Sci. Rep.">
        <title>A high-quality genome of Eragrostis curvula grass provides insights into Poaceae evolution and supports new strategies to enhance forage quality.</title>
        <authorList>
            <person name="Carballo J."/>
            <person name="Santos B.A.C.M."/>
            <person name="Zappacosta D."/>
            <person name="Garbus I."/>
            <person name="Selva J.P."/>
            <person name="Gallo C.A."/>
            <person name="Diaz A."/>
            <person name="Albertini E."/>
            <person name="Caccamo M."/>
            <person name="Echenique V."/>
        </authorList>
    </citation>
    <scope>NUCLEOTIDE SEQUENCE [LARGE SCALE GENOMIC DNA]</scope>
    <source>
        <strain evidence="3">cv. Victoria</strain>
        <tissue evidence="2">Leaf</tissue>
    </source>
</reference>
<comment type="caution">
    <text evidence="2">The sequence shown here is derived from an EMBL/GenBank/DDBJ whole genome shotgun (WGS) entry which is preliminary data.</text>
</comment>
<dbReference type="EMBL" id="RWGY01000002">
    <property type="protein sequence ID" value="TVU50215.1"/>
    <property type="molecule type" value="Genomic_DNA"/>
</dbReference>
<organism evidence="2 3">
    <name type="scientific">Eragrostis curvula</name>
    <name type="common">weeping love grass</name>
    <dbReference type="NCBI Taxonomy" id="38414"/>
    <lineage>
        <taxon>Eukaryota</taxon>
        <taxon>Viridiplantae</taxon>
        <taxon>Streptophyta</taxon>
        <taxon>Embryophyta</taxon>
        <taxon>Tracheophyta</taxon>
        <taxon>Spermatophyta</taxon>
        <taxon>Magnoliopsida</taxon>
        <taxon>Liliopsida</taxon>
        <taxon>Poales</taxon>
        <taxon>Poaceae</taxon>
        <taxon>PACMAD clade</taxon>
        <taxon>Chloridoideae</taxon>
        <taxon>Eragrostideae</taxon>
        <taxon>Eragrostidinae</taxon>
        <taxon>Eragrostis</taxon>
    </lineage>
</organism>
<accession>A0A5J9WQQ0</accession>
<proteinExistence type="predicted"/>
<sequence>MDGLPWLRRGANPSTGPSCWRRRLARRESRLLLLFGRSKYKRRNGVPPPPDTTRGCASGSLSERGGSLDGGTKAHHASGMFFLLGVRSCFKILTQPKHGIRIEEDSHSQQGRELGRFEVLGLDVRKEVVLLSPYAGARPVGFGTSASRPRPSGDQAAAPVSRFCCSGVPAPGSAAPTTCSECRRLDNDVRKTKGRRRDQLDEDVYVQFWVVAGMLEDFWALMKPPLFSLPEDINAEGRRASTSCFCCCKVASVLERERD</sequence>
<feature type="region of interest" description="Disordered" evidence="1">
    <location>
        <begin position="40"/>
        <end position="71"/>
    </location>
</feature>
<evidence type="ECO:0000256" key="1">
    <source>
        <dbReference type="SAM" id="MobiDB-lite"/>
    </source>
</evidence>
<protein>
    <submittedName>
        <fullName evidence="2">Uncharacterized protein</fullName>
    </submittedName>
</protein>
<name>A0A5J9WQQ0_9POAL</name>
<evidence type="ECO:0000313" key="2">
    <source>
        <dbReference type="EMBL" id="TVU50215.1"/>
    </source>
</evidence>
<dbReference type="Proteomes" id="UP000324897">
    <property type="component" value="Chromosome 6"/>
</dbReference>
<dbReference type="Gramene" id="TVU50215">
    <property type="protein sequence ID" value="TVU50215"/>
    <property type="gene ID" value="EJB05_01579"/>
</dbReference>